<proteinExistence type="predicted"/>
<evidence type="ECO:0000313" key="1">
    <source>
        <dbReference type="EMBL" id="KAB8245909.1"/>
    </source>
</evidence>
<organism evidence="1">
    <name type="scientific">Aspergillus flavus</name>
    <dbReference type="NCBI Taxonomy" id="5059"/>
    <lineage>
        <taxon>Eukaryota</taxon>
        <taxon>Fungi</taxon>
        <taxon>Dikarya</taxon>
        <taxon>Ascomycota</taxon>
        <taxon>Pezizomycotina</taxon>
        <taxon>Eurotiomycetes</taxon>
        <taxon>Eurotiomycetidae</taxon>
        <taxon>Eurotiales</taxon>
        <taxon>Aspergillaceae</taxon>
        <taxon>Aspergillus</taxon>
        <taxon>Aspergillus subgen. Circumdati</taxon>
    </lineage>
</organism>
<dbReference type="EMBL" id="ML734606">
    <property type="protein sequence ID" value="KAB8245909.1"/>
    <property type="molecule type" value="Genomic_DNA"/>
</dbReference>
<protein>
    <submittedName>
        <fullName evidence="1">Uncharacterized protein</fullName>
    </submittedName>
</protein>
<accession>A0A5N6GXG3</accession>
<name>A0A5N6GXG3_ASPFL</name>
<reference evidence="1" key="1">
    <citation type="submission" date="2019-04" db="EMBL/GenBank/DDBJ databases">
        <title>Friends and foes A comparative genomics study of 23 Aspergillus species from section Flavi.</title>
        <authorList>
            <consortium name="DOE Joint Genome Institute"/>
            <person name="Kjaerbolling I."/>
            <person name="Vesth T."/>
            <person name="Frisvad J.C."/>
            <person name="Nybo J.L."/>
            <person name="Theobald S."/>
            <person name="Kildgaard S."/>
            <person name="Isbrandt T."/>
            <person name="Kuo A."/>
            <person name="Sato A."/>
            <person name="Lyhne E.K."/>
            <person name="Kogle M.E."/>
            <person name="Wiebenga A."/>
            <person name="Kun R.S."/>
            <person name="Lubbers R.J."/>
            <person name="Makela M.R."/>
            <person name="Barry K."/>
            <person name="Chovatia M."/>
            <person name="Clum A."/>
            <person name="Daum C."/>
            <person name="Haridas S."/>
            <person name="He G."/>
            <person name="LaButti K."/>
            <person name="Lipzen A."/>
            <person name="Mondo S."/>
            <person name="Riley R."/>
            <person name="Salamov A."/>
            <person name="Simmons B.A."/>
            <person name="Magnuson J.K."/>
            <person name="Henrissat B."/>
            <person name="Mortensen U.H."/>
            <person name="Larsen T.O."/>
            <person name="Devries R.P."/>
            <person name="Grigoriev I.V."/>
            <person name="Machida M."/>
            <person name="Baker S.E."/>
            <person name="Andersen M.R."/>
        </authorList>
    </citation>
    <scope>NUCLEOTIDE SEQUENCE [LARGE SCALE GENOMIC DNA]</scope>
    <source>
        <strain evidence="1">CBS 121.62</strain>
    </source>
</reference>
<dbReference type="AlphaFoldDB" id="A0A5N6GXG3"/>
<sequence>MFKLARSRPIAAAFRAATVRFLSFAQTFESYNSTLIDIGLAHRSLPFNLAFASNRETCRSMNICPRSSSSRMV</sequence>
<gene>
    <name evidence="1" type="ORF">BDV35DRAFT_240905</name>
</gene>
<dbReference type="Proteomes" id="UP000325434">
    <property type="component" value="Unassembled WGS sequence"/>
</dbReference>